<feature type="transmembrane region" description="Helical" evidence="1">
    <location>
        <begin position="32"/>
        <end position="51"/>
    </location>
</feature>
<evidence type="ECO:0000313" key="2">
    <source>
        <dbReference type="EMBL" id="CCE23281.1"/>
    </source>
</evidence>
<dbReference type="HOGENOM" id="CLU_041785_2_0_6"/>
<dbReference type="Proteomes" id="UP000008315">
    <property type="component" value="Chromosome"/>
</dbReference>
<feature type="transmembrane region" description="Helical" evidence="1">
    <location>
        <begin position="155"/>
        <end position="173"/>
    </location>
</feature>
<keyword evidence="1" id="KW-0812">Transmembrane</keyword>
<reference evidence="3" key="1">
    <citation type="journal article" date="2012" name="J. Bacteriol.">
        <title>Genome sequence of the haloalkaliphilic methanotrophic bacterium Methylomicrobium alcaliphilum 20Z.</title>
        <authorList>
            <person name="Vuilleumier S."/>
            <person name="Khmelenina V.N."/>
            <person name="Bringel F."/>
            <person name="Reshetnikov A.S."/>
            <person name="Lajus A."/>
            <person name="Mangenot S."/>
            <person name="Rouy Z."/>
            <person name="Op den Camp H.J."/>
            <person name="Jetten M.S."/>
            <person name="Dispirito A.A."/>
            <person name="Dunfield P."/>
            <person name="Klotz M.G."/>
            <person name="Semrau J.D."/>
            <person name="Stein L.Y."/>
            <person name="Barbe V."/>
            <person name="Medigue C."/>
            <person name="Trotsenko Y.A."/>
            <person name="Kalyuzhnaya M.G."/>
        </authorList>
    </citation>
    <scope>NUCLEOTIDE SEQUENCE [LARGE SCALE GENOMIC DNA]</scope>
    <source>
        <strain evidence="3">DSM 19304 / NCIMB 14124 / VKM B-2133 / 20Z</strain>
    </source>
</reference>
<feature type="transmembrane region" description="Helical" evidence="1">
    <location>
        <begin position="218"/>
        <end position="238"/>
    </location>
</feature>
<feature type="transmembrane region" description="Helical" evidence="1">
    <location>
        <begin position="125"/>
        <end position="143"/>
    </location>
</feature>
<sequence length="404" mass="44231">MLNWIGWNMNKNDNASTPVFDYPVFGLGFRPFFILAGLFALLLILLWNAIYKGELSVQNYYAPNIWHAHEMLAGYSVAVIAGFLLTAVKNWTGQATASGDRLAGLCLLWLYGRILPFYAELLPDFMIALTDFAFLPVLAYSVSRPILRSGHNKSLVFIVLLALMTAANALVHLEMLDVYESTAMLGLNMLLAIIIVMILVVAGRVFPFFTERGLKGVIAIRNPLLDVLSIVSAASVFLLQMAGISGHILAVSAIAALVVNLVRIAGWHVRQVWYVPLLWILYIGYGWILLGLALSALAAYAIISYSLVLHAFTLGGIGVLTLGMMVRVSLGHTGRVMKVSNVIVTAFVLLNLSAFGRVILPALLPAWYGQFVYISTLAWLAAFALFVFVYAPILLAPRPDGKPD</sequence>
<name>G4SZE4_META2</name>
<proteinExistence type="predicted"/>
<feature type="transmembrane region" description="Helical" evidence="1">
    <location>
        <begin position="277"/>
        <end position="303"/>
    </location>
</feature>
<organism evidence="2 3">
    <name type="scientific">Methylotuvimicrobium alcaliphilum (strain DSM 19304 / NCIMB 14124 / VKM B-2133 / 20Z)</name>
    <name type="common">Methylomicrobium alcaliphilum</name>
    <dbReference type="NCBI Taxonomy" id="1091494"/>
    <lineage>
        <taxon>Bacteria</taxon>
        <taxon>Pseudomonadati</taxon>
        <taxon>Pseudomonadota</taxon>
        <taxon>Gammaproteobacteria</taxon>
        <taxon>Methylococcales</taxon>
        <taxon>Methylococcaceae</taxon>
        <taxon>Methylotuvimicrobium</taxon>
    </lineage>
</organism>
<dbReference type="KEGG" id="mah:MEALZ_1594"/>
<feature type="transmembrane region" description="Helical" evidence="1">
    <location>
        <begin position="370"/>
        <end position="395"/>
    </location>
</feature>
<feature type="transmembrane region" description="Helical" evidence="1">
    <location>
        <begin position="309"/>
        <end position="330"/>
    </location>
</feature>
<feature type="transmembrane region" description="Helical" evidence="1">
    <location>
        <begin position="244"/>
        <end position="265"/>
    </location>
</feature>
<dbReference type="STRING" id="1091494.MEALZ_1594"/>
<dbReference type="EMBL" id="FO082060">
    <property type="protein sequence ID" value="CCE23281.1"/>
    <property type="molecule type" value="Genomic_DNA"/>
</dbReference>
<dbReference type="Pfam" id="PF05940">
    <property type="entry name" value="NnrS"/>
    <property type="match status" value="1"/>
</dbReference>
<dbReference type="PATRIC" id="fig|271065.3.peg.1636"/>
<dbReference type="InterPro" id="IPR010266">
    <property type="entry name" value="NnrS"/>
</dbReference>
<dbReference type="AlphaFoldDB" id="G4SZE4"/>
<keyword evidence="3" id="KW-1185">Reference proteome</keyword>
<gene>
    <name evidence="2" type="ordered locus">MEALZ_1594</name>
</gene>
<evidence type="ECO:0000313" key="3">
    <source>
        <dbReference type="Proteomes" id="UP000008315"/>
    </source>
</evidence>
<feature type="transmembrane region" description="Helical" evidence="1">
    <location>
        <begin position="71"/>
        <end position="90"/>
    </location>
</feature>
<accession>G4SZE4</accession>
<keyword evidence="1" id="KW-1133">Transmembrane helix</keyword>
<feature type="transmembrane region" description="Helical" evidence="1">
    <location>
        <begin position="185"/>
        <end position="206"/>
    </location>
</feature>
<dbReference type="RefSeq" id="WP_014148075.1">
    <property type="nucleotide sequence ID" value="NC_016112.1"/>
</dbReference>
<feature type="transmembrane region" description="Helical" evidence="1">
    <location>
        <begin position="342"/>
        <end position="364"/>
    </location>
</feature>
<protein>
    <submittedName>
        <fullName evidence="2">NnrS family protein</fullName>
    </submittedName>
</protein>
<evidence type="ECO:0000256" key="1">
    <source>
        <dbReference type="SAM" id="Phobius"/>
    </source>
</evidence>
<keyword evidence="1" id="KW-0472">Membrane</keyword>